<dbReference type="Pfam" id="PF13302">
    <property type="entry name" value="Acetyltransf_3"/>
    <property type="match status" value="1"/>
</dbReference>
<accession>A0A1M6HJ60</accession>
<organism evidence="5 6">
    <name type="scientific">Wenxinia saemankumensis</name>
    <dbReference type="NCBI Taxonomy" id="1447782"/>
    <lineage>
        <taxon>Bacteria</taxon>
        <taxon>Pseudomonadati</taxon>
        <taxon>Pseudomonadota</taxon>
        <taxon>Alphaproteobacteria</taxon>
        <taxon>Rhodobacterales</taxon>
        <taxon>Roseobacteraceae</taxon>
        <taxon>Wenxinia</taxon>
    </lineage>
</organism>
<dbReference type="SUPFAM" id="SSF55729">
    <property type="entry name" value="Acyl-CoA N-acyltransferases (Nat)"/>
    <property type="match status" value="1"/>
</dbReference>
<dbReference type="InterPro" id="IPR016181">
    <property type="entry name" value="Acyl_CoA_acyltransferase"/>
</dbReference>
<dbReference type="PANTHER" id="PTHR43792:SF8">
    <property type="entry name" value="[RIBOSOMAL PROTEIN US5]-ALANINE N-ACETYLTRANSFERASE"/>
    <property type="match status" value="1"/>
</dbReference>
<dbReference type="Proteomes" id="UP000184292">
    <property type="component" value="Unassembled WGS sequence"/>
</dbReference>
<protein>
    <submittedName>
        <fullName evidence="5">Protein N-acetyltransferase, RimJ/RimL family</fullName>
    </submittedName>
</protein>
<name>A0A1M6HJ60_9RHOB</name>
<dbReference type="AlphaFoldDB" id="A0A1M6HJ60"/>
<keyword evidence="6" id="KW-1185">Reference proteome</keyword>
<evidence type="ECO:0000256" key="3">
    <source>
        <dbReference type="ARBA" id="ARBA00038502"/>
    </source>
</evidence>
<evidence type="ECO:0000313" key="5">
    <source>
        <dbReference type="EMBL" id="SHJ22246.1"/>
    </source>
</evidence>
<keyword evidence="2" id="KW-0012">Acyltransferase</keyword>
<evidence type="ECO:0000256" key="1">
    <source>
        <dbReference type="ARBA" id="ARBA00022679"/>
    </source>
</evidence>
<dbReference type="InterPro" id="IPR000182">
    <property type="entry name" value="GNAT_dom"/>
</dbReference>
<gene>
    <name evidence="5" type="ORF">SAMN05444417_3257</name>
</gene>
<dbReference type="GO" id="GO:0016747">
    <property type="term" value="F:acyltransferase activity, transferring groups other than amino-acyl groups"/>
    <property type="evidence" value="ECO:0007669"/>
    <property type="project" value="InterPro"/>
</dbReference>
<dbReference type="PANTHER" id="PTHR43792">
    <property type="entry name" value="GNAT FAMILY, PUTATIVE (AFU_ORTHOLOGUE AFUA_3G00765)-RELATED-RELATED"/>
    <property type="match status" value="1"/>
</dbReference>
<sequence length="192" mass="20823">MPDGGGRARSVIPTFHTARLALRPFRPSDAPALASALDDWEVTRWLSGPPWPYSEADARAFIAETAEDGVKVWAIARKGEGLVGSIALGAEIGYWVRRACWRRGYGGEALQAVLARHFAGGSPDGADPDATPAGQDVRAGVHPDNLRSTSLLRKSGFVPDGTDRTWFPCRGAMVDRPMFRLTRPAWEAARRA</sequence>
<evidence type="ECO:0000313" key="6">
    <source>
        <dbReference type="Proteomes" id="UP000184292"/>
    </source>
</evidence>
<dbReference type="STRING" id="1447782.SAMN05444417_3257"/>
<dbReference type="InterPro" id="IPR051531">
    <property type="entry name" value="N-acetyltransferase"/>
</dbReference>
<keyword evidence="1 5" id="KW-0808">Transferase</keyword>
<dbReference type="OrthoDB" id="9804153at2"/>
<evidence type="ECO:0000256" key="2">
    <source>
        <dbReference type="ARBA" id="ARBA00023315"/>
    </source>
</evidence>
<feature type="domain" description="N-acetyltransferase" evidence="4">
    <location>
        <begin position="20"/>
        <end position="183"/>
    </location>
</feature>
<reference evidence="5 6" key="1">
    <citation type="submission" date="2016-11" db="EMBL/GenBank/DDBJ databases">
        <authorList>
            <person name="Jaros S."/>
            <person name="Januszkiewicz K."/>
            <person name="Wedrychowicz H."/>
        </authorList>
    </citation>
    <scope>NUCLEOTIDE SEQUENCE [LARGE SCALE GENOMIC DNA]</scope>
    <source>
        <strain evidence="5 6">DSM 100565</strain>
    </source>
</reference>
<evidence type="ECO:0000259" key="4">
    <source>
        <dbReference type="PROSITE" id="PS51186"/>
    </source>
</evidence>
<proteinExistence type="inferred from homology"/>
<dbReference type="PROSITE" id="PS51186">
    <property type="entry name" value="GNAT"/>
    <property type="match status" value="1"/>
</dbReference>
<dbReference type="Gene3D" id="3.40.630.30">
    <property type="match status" value="1"/>
</dbReference>
<comment type="similarity">
    <text evidence="3">Belongs to the acetyltransferase family. RimJ subfamily.</text>
</comment>
<dbReference type="EMBL" id="FQYO01000006">
    <property type="protein sequence ID" value="SHJ22246.1"/>
    <property type="molecule type" value="Genomic_DNA"/>
</dbReference>